<dbReference type="InterPro" id="IPR050802">
    <property type="entry name" value="EF-GSTs"/>
</dbReference>
<evidence type="ECO:0000256" key="1">
    <source>
        <dbReference type="ARBA" id="ARBA00022768"/>
    </source>
</evidence>
<dbReference type="Gene3D" id="3.30.70.1010">
    <property type="entry name" value="Translation elongation factor EF1B, gamma chain, conserved domain"/>
    <property type="match status" value="1"/>
</dbReference>
<dbReference type="Pfam" id="PF02798">
    <property type="entry name" value="GST_N"/>
    <property type="match status" value="1"/>
</dbReference>
<dbReference type="PANTHER" id="PTHR43986:SF1">
    <property type="entry name" value="ELONGATION FACTOR 1-GAMMA"/>
    <property type="match status" value="1"/>
</dbReference>
<dbReference type="InterPro" id="IPR001662">
    <property type="entry name" value="EF1B_G_C"/>
</dbReference>
<dbReference type="InterPro" id="IPR036249">
    <property type="entry name" value="Thioredoxin-like_sf"/>
</dbReference>
<evidence type="ECO:0000313" key="7">
    <source>
        <dbReference type="EMBL" id="KCV68184.1"/>
    </source>
</evidence>
<name>A0A058Z1M3_FONAL</name>
<dbReference type="eggNOG" id="KOG0867">
    <property type="taxonomic scope" value="Eukaryota"/>
</dbReference>
<evidence type="ECO:0000259" key="6">
    <source>
        <dbReference type="PROSITE" id="PS50405"/>
    </source>
</evidence>
<keyword evidence="8" id="KW-1185">Reference proteome</keyword>
<evidence type="ECO:0000259" key="5">
    <source>
        <dbReference type="PROSITE" id="PS50404"/>
    </source>
</evidence>
<dbReference type="OMA" id="TQYFSWT"/>
<protein>
    <recommendedName>
        <fullName evidence="9">Elongation factor 1-gamma</fullName>
    </recommendedName>
</protein>
<evidence type="ECO:0000259" key="4">
    <source>
        <dbReference type="PROSITE" id="PS50040"/>
    </source>
</evidence>
<proteinExistence type="predicted"/>
<gene>
    <name evidence="7" type="ORF">H696_05113</name>
</gene>
<dbReference type="EMBL" id="KB932209">
    <property type="protein sequence ID" value="KCV68184.1"/>
    <property type="molecule type" value="Genomic_DNA"/>
</dbReference>
<dbReference type="InterPro" id="IPR004046">
    <property type="entry name" value="GST_C"/>
</dbReference>
<feature type="domain" description="GST C-terminal" evidence="6">
    <location>
        <begin position="88"/>
        <end position="216"/>
    </location>
</feature>
<dbReference type="GO" id="GO:0003746">
    <property type="term" value="F:translation elongation factor activity"/>
    <property type="evidence" value="ECO:0007669"/>
    <property type="project" value="UniProtKB-UniRule"/>
</dbReference>
<dbReference type="STRING" id="691883.A0A058Z1M3"/>
<sequence>MSIGTLYSYPQNPRSLKAHIAAKYVGKSVEEPVFDFPAGLQTDEMKELFPMAKIPVFKTECGKPIFESNAIAYYVAAQDESVGLLGATAYEKALVQTFMSFADNEINPHLATLLYPILGYYKFDKDAHTAAASSLRRSLNALEKWLITRTYVASEQVTIADIVLFCTMIPLYKMYLDTITRAPFVNLNRWFNTILNQPNVACLVTDFEYCEKAVVYDPAIHKPAAAKEEAKPAAAKEEAKPAAAAAPAADGKEKNPLDLLPPSSFVLDNWKRFYSNNSEVDSIKYFWDNVDLEGYSLWLASYMDNHLLKQTFMTCNLINGLFQRSDRARKYAFGSFAIFGEDNNSELFAIYLVRGQEIPFELADTPDLESYTTKKLEINDETKALVNAFLTWDDSIEGCSFASITNKKFNEGKIFK</sequence>
<dbReference type="InterPro" id="IPR040079">
    <property type="entry name" value="Glutathione_S-Trfase"/>
</dbReference>
<dbReference type="InterPro" id="IPR036282">
    <property type="entry name" value="Glutathione-S-Trfase_C_sf"/>
</dbReference>
<dbReference type="SMART" id="SM01183">
    <property type="entry name" value="EF1G"/>
    <property type="match status" value="1"/>
</dbReference>
<dbReference type="GO" id="GO:0005737">
    <property type="term" value="C:cytoplasm"/>
    <property type="evidence" value="ECO:0007669"/>
    <property type="project" value="TreeGrafter"/>
</dbReference>
<evidence type="ECO:0008006" key="9">
    <source>
        <dbReference type="Google" id="ProtNLM"/>
    </source>
</evidence>
<keyword evidence="1 3" id="KW-0251">Elongation factor</keyword>
<dbReference type="InterPro" id="IPR036433">
    <property type="entry name" value="EF1B_G_C_sf"/>
</dbReference>
<evidence type="ECO:0000256" key="3">
    <source>
        <dbReference type="PROSITE-ProRule" id="PRU00519"/>
    </source>
</evidence>
<organism evidence="7">
    <name type="scientific">Fonticula alba</name>
    <name type="common">Slime mold</name>
    <dbReference type="NCBI Taxonomy" id="691883"/>
    <lineage>
        <taxon>Eukaryota</taxon>
        <taxon>Rotosphaerida</taxon>
        <taxon>Fonticulaceae</taxon>
        <taxon>Fonticula</taxon>
    </lineage>
</organism>
<dbReference type="SUPFAM" id="SSF47616">
    <property type="entry name" value="GST C-terminal domain-like"/>
    <property type="match status" value="1"/>
</dbReference>
<dbReference type="GO" id="GO:0005634">
    <property type="term" value="C:nucleus"/>
    <property type="evidence" value="ECO:0007669"/>
    <property type="project" value="TreeGrafter"/>
</dbReference>
<dbReference type="GeneID" id="20529838"/>
<dbReference type="InterPro" id="IPR010987">
    <property type="entry name" value="Glutathione-S-Trfase_C-like"/>
</dbReference>
<dbReference type="SUPFAM" id="SSF52833">
    <property type="entry name" value="Thioredoxin-like"/>
    <property type="match status" value="1"/>
</dbReference>
<dbReference type="RefSeq" id="XP_009497238.1">
    <property type="nucleotide sequence ID" value="XM_009498963.1"/>
</dbReference>
<dbReference type="FunFam" id="1.20.1050.10:FF:000006">
    <property type="entry name" value="Elongation factor 1 gamma"/>
    <property type="match status" value="1"/>
</dbReference>
<dbReference type="CDD" id="cd03181">
    <property type="entry name" value="GST_C_EF1Bgamma_like"/>
    <property type="match status" value="1"/>
</dbReference>
<keyword evidence="2 3" id="KW-0648">Protein biosynthesis</keyword>
<dbReference type="PROSITE" id="PS50404">
    <property type="entry name" value="GST_NTER"/>
    <property type="match status" value="1"/>
</dbReference>
<evidence type="ECO:0000313" key="8">
    <source>
        <dbReference type="Proteomes" id="UP000030693"/>
    </source>
</evidence>
<dbReference type="PROSITE" id="PS50040">
    <property type="entry name" value="EF1G_C"/>
    <property type="match status" value="1"/>
</dbReference>
<dbReference type="SFLD" id="SFLDG00358">
    <property type="entry name" value="Main_(cytGST)"/>
    <property type="match status" value="1"/>
</dbReference>
<dbReference type="OrthoDB" id="249703at2759"/>
<dbReference type="SFLD" id="SFLDS00019">
    <property type="entry name" value="Glutathione_Transferase_(cytos"/>
    <property type="match status" value="1"/>
</dbReference>
<evidence type="ECO:0000256" key="2">
    <source>
        <dbReference type="ARBA" id="ARBA00022917"/>
    </source>
</evidence>
<dbReference type="FunFam" id="3.30.70.1010:FF:000001">
    <property type="entry name" value="Elongation factor 1-gamma 1"/>
    <property type="match status" value="1"/>
</dbReference>
<dbReference type="SUPFAM" id="SSF89942">
    <property type="entry name" value="eEF1-gamma domain"/>
    <property type="match status" value="1"/>
</dbReference>
<dbReference type="Gene3D" id="1.20.1050.10">
    <property type="match status" value="1"/>
</dbReference>
<accession>A0A058Z1M3</accession>
<dbReference type="AlphaFoldDB" id="A0A058Z1M3"/>
<feature type="domain" description="GST N-terminal" evidence="5">
    <location>
        <begin position="2"/>
        <end position="83"/>
    </location>
</feature>
<dbReference type="PROSITE" id="PS50405">
    <property type="entry name" value="GST_CTER"/>
    <property type="match status" value="1"/>
</dbReference>
<dbReference type="Gene3D" id="3.40.30.10">
    <property type="entry name" value="Glutaredoxin"/>
    <property type="match status" value="1"/>
</dbReference>
<feature type="domain" description="EF-1-gamma C-terminal" evidence="4">
    <location>
        <begin position="253"/>
        <end position="416"/>
    </location>
</feature>
<reference evidence="7" key="1">
    <citation type="submission" date="2013-04" db="EMBL/GenBank/DDBJ databases">
        <title>The Genome Sequence of Fonticula alba ATCC 38817.</title>
        <authorList>
            <consortium name="The Broad Institute Genomics Platform"/>
            <person name="Russ C."/>
            <person name="Cuomo C."/>
            <person name="Burger G."/>
            <person name="Gray M.W."/>
            <person name="Holland P.W.H."/>
            <person name="King N."/>
            <person name="Lang F.B.F."/>
            <person name="Roger A.J."/>
            <person name="Ruiz-Trillo I."/>
            <person name="Brown M."/>
            <person name="Walker B."/>
            <person name="Young S."/>
            <person name="Zeng Q."/>
            <person name="Gargeya S."/>
            <person name="Fitzgerald M."/>
            <person name="Haas B."/>
            <person name="Abouelleil A."/>
            <person name="Allen A.W."/>
            <person name="Alvarado L."/>
            <person name="Arachchi H.M."/>
            <person name="Berlin A.M."/>
            <person name="Chapman S.B."/>
            <person name="Gainer-Dewar J."/>
            <person name="Goldberg J."/>
            <person name="Griggs A."/>
            <person name="Gujja S."/>
            <person name="Hansen M."/>
            <person name="Howarth C."/>
            <person name="Imamovic A."/>
            <person name="Ireland A."/>
            <person name="Larimer J."/>
            <person name="McCowan C."/>
            <person name="Murphy C."/>
            <person name="Pearson M."/>
            <person name="Poon T.W."/>
            <person name="Priest M."/>
            <person name="Roberts A."/>
            <person name="Saif S."/>
            <person name="Shea T."/>
            <person name="Sisk P."/>
            <person name="Sykes S."/>
            <person name="Wortman J."/>
            <person name="Nusbaum C."/>
            <person name="Birren B."/>
        </authorList>
    </citation>
    <scope>NUCLEOTIDE SEQUENCE [LARGE SCALE GENOMIC DNA]</scope>
    <source>
        <strain evidence="7">ATCC 38817</strain>
    </source>
</reference>
<dbReference type="Pfam" id="PF00043">
    <property type="entry name" value="GST_C"/>
    <property type="match status" value="1"/>
</dbReference>
<dbReference type="CDD" id="cd03044">
    <property type="entry name" value="GST_N_EF1Bgamma"/>
    <property type="match status" value="1"/>
</dbReference>
<dbReference type="Pfam" id="PF00647">
    <property type="entry name" value="EF1G"/>
    <property type="match status" value="1"/>
</dbReference>
<dbReference type="PANTHER" id="PTHR43986">
    <property type="entry name" value="ELONGATION FACTOR 1-GAMMA"/>
    <property type="match status" value="1"/>
</dbReference>
<dbReference type="Proteomes" id="UP000030693">
    <property type="component" value="Unassembled WGS sequence"/>
</dbReference>
<dbReference type="InterPro" id="IPR004045">
    <property type="entry name" value="Glutathione_S-Trfase_N"/>
</dbReference>
<dbReference type="eggNOG" id="KOG1627">
    <property type="taxonomic scope" value="Eukaryota"/>
</dbReference>